<evidence type="ECO:0000259" key="2">
    <source>
        <dbReference type="SMART" id="SM00834"/>
    </source>
</evidence>
<dbReference type="AlphaFoldDB" id="A0A0F9VGH1"/>
<reference evidence="3" key="1">
    <citation type="journal article" date="2015" name="Nature">
        <title>Complex archaea that bridge the gap between prokaryotes and eukaryotes.</title>
        <authorList>
            <person name="Spang A."/>
            <person name="Saw J.H."/>
            <person name="Jorgensen S.L."/>
            <person name="Zaremba-Niedzwiedzka K."/>
            <person name="Martijn J."/>
            <person name="Lind A.E."/>
            <person name="van Eijk R."/>
            <person name="Schleper C."/>
            <person name="Guy L."/>
            <person name="Ettema T.J."/>
        </authorList>
    </citation>
    <scope>NUCLEOTIDE SEQUENCE</scope>
</reference>
<evidence type="ECO:0000256" key="1">
    <source>
        <dbReference type="SAM" id="MobiDB-lite"/>
    </source>
</evidence>
<dbReference type="InterPro" id="IPR013429">
    <property type="entry name" value="Regulatory_FmdB_Zinc_ribbon"/>
</dbReference>
<feature type="region of interest" description="Disordered" evidence="1">
    <location>
        <begin position="71"/>
        <end position="95"/>
    </location>
</feature>
<dbReference type="SMART" id="SM00834">
    <property type="entry name" value="CxxC_CXXC_SSSS"/>
    <property type="match status" value="1"/>
</dbReference>
<gene>
    <name evidence="3" type="ORF">LCGC14_0408580</name>
</gene>
<sequence>MPIYEYECSCGRQFEKVRPMSEYALPSVCPNCSKDADRIMSTFTNTESEVFTVADSKGNVVSRKQVSKYTPAYNDPAARQGDIDPQRDNGVFLGRGGGVYYNRNRP</sequence>
<feature type="domain" description="Putative regulatory protein FmdB zinc ribbon" evidence="2">
    <location>
        <begin position="1"/>
        <end position="41"/>
    </location>
</feature>
<evidence type="ECO:0000313" key="3">
    <source>
        <dbReference type="EMBL" id="KKN72616.1"/>
    </source>
</evidence>
<name>A0A0F9VGH1_9ZZZZ</name>
<proteinExistence type="predicted"/>
<accession>A0A0F9VGH1</accession>
<comment type="caution">
    <text evidence="3">The sequence shown here is derived from an EMBL/GenBank/DDBJ whole genome shotgun (WGS) entry which is preliminary data.</text>
</comment>
<organism evidence="3">
    <name type="scientific">marine sediment metagenome</name>
    <dbReference type="NCBI Taxonomy" id="412755"/>
    <lineage>
        <taxon>unclassified sequences</taxon>
        <taxon>metagenomes</taxon>
        <taxon>ecological metagenomes</taxon>
    </lineage>
</organism>
<dbReference type="NCBIfam" id="TIGR02605">
    <property type="entry name" value="CxxC_CxxC_SSSS"/>
    <property type="match status" value="1"/>
</dbReference>
<dbReference type="EMBL" id="LAZR01000358">
    <property type="protein sequence ID" value="KKN72616.1"/>
    <property type="molecule type" value="Genomic_DNA"/>
</dbReference>
<dbReference type="Pfam" id="PF09723">
    <property type="entry name" value="Zn_ribbon_8"/>
    <property type="match status" value="1"/>
</dbReference>
<protein>
    <recommendedName>
        <fullName evidence="2">Putative regulatory protein FmdB zinc ribbon domain-containing protein</fullName>
    </recommendedName>
</protein>